<sequence length="72" mass="8531">MHAANAKQLGTTYEYFCWRILYKGQGRYLCFIHNLNGQAFCKKLKKVKFEPPHCFQPTKLSLYFSRHTVITD</sequence>
<name>A0A2P2NT28_RHIMU</name>
<organism evidence="1">
    <name type="scientific">Rhizophora mucronata</name>
    <name type="common">Asiatic mangrove</name>
    <dbReference type="NCBI Taxonomy" id="61149"/>
    <lineage>
        <taxon>Eukaryota</taxon>
        <taxon>Viridiplantae</taxon>
        <taxon>Streptophyta</taxon>
        <taxon>Embryophyta</taxon>
        <taxon>Tracheophyta</taxon>
        <taxon>Spermatophyta</taxon>
        <taxon>Magnoliopsida</taxon>
        <taxon>eudicotyledons</taxon>
        <taxon>Gunneridae</taxon>
        <taxon>Pentapetalae</taxon>
        <taxon>rosids</taxon>
        <taxon>fabids</taxon>
        <taxon>Malpighiales</taxon>
        <taxon>Rhizophoraceae</taxon>
        <taxon>Rhizophora</taxon>
    </lineage>
</organism>
<accession>A0A2P2NT28</accession>
<reference evidence="1" key="1">
    <citation type="submission" date="2018-02" db="EMBL/GenBank/DDBJ databases">
        <title>Rhizophora mucronata_Transcriptome.</title>
        <authorList>
            <person name="Meera S.P."/>
            <person name="Sreeshan A."/>
            <person name="Augustine A."/>
        </authorList>
    </citation>
    <scope>NUCLEOTIDE SEQUENCE</scope>
    <source>
        <tissue evidence="1">Leaf</tissue>
    </source>
</reference>
<dbReference type="EMBL" id="GGEC01065086">
    <property type="protein sequence ID" value="MBX45570.1"/>
    <property type="molecule type" value="Transcribed_RNA"/>
</dbReference>
<dbReference type="AlphaFoldDB" id="A0A2P2NT28"/>
<proteinExistence type="predicted"/>
<evidence type="ECO:0000313" key="1">
    <source>
        <dbReference type="EMBL" id="MBX45570.1"/>
    </source>
</evidence>
<protein>
    <submittedName>
        <fullName evidence="1">Uncharacterized protein</fullName>
    </submittedName>
</protein>